<reference evidence="7 8" key="1">
    <citation type="submission" date="2019-03" db="EMBL/GenBank/DDBJ databases">
        <title>Genomic Encyclopedia of Type Strains, Phase IV (KMG-IV): sequencing the most valuable type-strain genomes for metagenomic binning, comparative biology and taxonomic classification.</title>
        <authorList>
            <person name="Goeker M."/>
        </authorList>
    </citation>
    <scope>NUCLEOTIDE SEQUENCE [LARGE SCALE GENOMIC DNA]</scope>
    <source>
        <strain evidence="7 8">DSM 100048</strain>
    </source>
</reference>
<evidence type="ECO:0000256" key="5">
    <source>
        <dbReference type="PIRSR" id="PIRSR605493-1"/>
    </source>
</evidence>
<dbReference type="Pfam" id="PF03737">
    <property type="entry name" value="RraA-like"/>
    <property type="match status" value="1"/>
</dbReference>
<protein>
    <recommendedName>
        <fullName evidence="2">Putative 4-hydroxy-4-methyl-2-oxoglutarate aldolase</fullName>
    </recommendedName>
    <alternativeName>
        <fullName evidence="3">Regulator of ribonuclease activity homolog</fullName>
    </alternativeName>
    <alternativeName>
        <fullName evidence="4">RraA-like protein</fullName>
    </alternativeName>
</protein>
<dbReference type="RefSeq" id="WP_132474698.1">
    <property type="nucleotide sequence ID" value="NZ_JBHRVM010000001.1"/>
</dbReference>
<evidence type="ECO:0000256" key="6">
    <source>
        <dbReference type="SAM" id="Coils"/>
    </source>
</evidence>
<accession>A0A4R3VDA2</accession>
<feature type="coiled-coil region" evidence="6">
    <location>
        <begin position="173"/>
        <end position="200"/>
    </location>
</feature>
<keyword evidence="5" id="KW-0460">Magnesium</keyword>
<dbReference type="NCBIfam" id="NF004850">
    <property type="entry name" value="PRK06201.1"/>
    <property type="match status" value="1"/>
</dbReference>
<dbReference type="InterPro" id="IPR005493">
    <property type="entry name" value="RraA/RraA-like"/>
</dbReference>
<evidence type="ECO:0000313" key="8">
    <source>
        <dbReference type="Proteomes" id="UP000294692"/>
    </source>
</evidence>
<dbReference type="Gene3D" id="3.50.30.40">
    <property type="entry name" value="Ribonuclease E inhibitor RraA/RraA-like"/>
    <property type="match status" value="1"/>
</dbReference>
<feature type="binding site" evidence="5">
    <location>
        <position position="114"/>
    </location>
    <ligand>
        <name>substrate</name>
    </ligand>
</feature>
<comment type="caution">
    <text evidence="7">The sequence shown here is derived from an EMBL/GenBank/DDBJ whole genome shotgun (WGS) entry which is preliminary data.</text>
</comment>
<keyword evidence="5" id="KW-0479">Metal-binding</keyword>
<dbReference type="EMBL" id="SMBX01000002">
    <property type="protein sequence ID" value="TCV01853.1"/>
    <property type="molecule type" value="Genomic_DNA"/>
</dbReference>
<dbReference type="AlphaFoldDB" id="A0A4R3VDA2"/>
<keyword evidence="8" id="KW-1185">Reference proteome</keyword>
<gene>
    <name evidence="7" type="ORF">EV686_102567</name>
</gene>
<dbReference type="CDD" id="cd16841">
    <property type="entry name" value="RraA_family"/>
    <property type="match status" value="1"/>
</dbReference>
<name>A0A4R3VDA2_9BURK</name>
<dbReference type="SUPFAM" id="SSF89562">
    <property type="entry name" value="RraA-like"/>
    <property type="match status" value="1"/>
</dbReference>
<dbReference type="GO" id="GO:0046872">
    <property type="term" value="F:metal ion binding"/>
    <property type="evidence" value="ECO:0007669"/>
    <property type="project" value="UniProtKB-KW"/>
</dbReference>
<dbReference type="OrthoDB" id="8717144at2"/>
<evidence type="ECO:0000256" key="1">
    <source>
        <dbReference type="ARBA" id="ARBA00001968"/>
    </source>
</evidence>
<comment type="cofactor">
    <cofactor evidence="1">
        <name>a divalent metal cation</name>
        <dbReference type="ChEBI" id="CHEBI:60240"/>
    </cofactor>
</comment>
<proteinExistence type="predicted"/>
<evidence type="ECO:0000256" key="2">
    <source>
        <dbReference type="ARBA" id="ARBA00016549"/>
    </source>
</evidence>
<dbReference type="PANTHER" id="PTHR33254">
    <property type="entry name" value="4-HYDROXY-4-METHYL-2-OXOGLUTARATE ALDOLASE 3-RELATED"/>
    <property type="match status" value="1"/>
</dbReference>
<evidence type="ECO:0000256" key="3">
    <source>
        <dbReference type="ARBA" id="ARBA00029596"/>
    </source>
</evidence>
<evidence type="ECO:0000313" key="7">
    <source>
        <dbReference type="EMBL" id="TCV01853.1"/>
    </source>
</evidence>
<dbReference type="Proteomes" id="UP000294692">
    <property type="component" value="Unassembled WGS sequence"/>
</dbReference>
<organism evidence="7 8">
    <name type="scientific">Paracandidimonas soli</name>
    <dbReference type="NCBI Taxonomy" id="1917182"/>
    <lineage>
        <taxon>Bacteria</taxon>
        <taxon>Pseudomonadati</taxon>
        <taxon>Pseudomonadota</taxon>
        <taxon>Betaproteobacteria</taxon>
        <taxon>Burkholderiales</taxon>
        <taxon>Alcaligenaceae</taxon>
        <taxon>Paracandidimonas</taxon>
    </lineage>
</organism>
<keyword evidence="6" id="KW-0175">Coiled coil</keyword>
<comment type="cofactor">
    <cofactor evidence="5">
        <name>Mg(2+)</name>
        <dbReference type="ChEBI" id="CHEBI:18420"/>
    </cofactor>
</comment>
<feature type="binding site" evidence="5">
    <location>
        <position position="115"/>
    </location>
    <ligand>
        <name>Mg(2+)</name>
        <dbReference type="ChEBI" id="CHEBI:18420"/>
    </ligand>
</feature>
<dbReference type="PANTHER" id="PTHR33254:SF4">
    <property type="entry name" value="4-HYDROXY-4-METHYL-2-OXOGLUTARATE ALDOLASE 3-RELATED"/>
    <property type="match status" value="1"/>
</dbReference>
<evidence type="ECO:0000256" key="4">
    <source>
        <dbReference type="ARBA" id="ARBA00030169"/>
    </source>
</evidence>
<sequence>MINSRYERVDESTLAACADLPASILADVCGRRGALDSRIRAMRPGLRLCGTAFTVDVRPGDNLMIHAALMLARPGDVLVVDGKGDTTSALMGELMCAHAVKAGLAGVVVDGAIRDVETLREGSLPVYACGSNPNGPTRTQGGRIGYPVSVGGVVVEPGDLVVGDDDGVVVVSRREASAMLDAARRKVEAEAQRMRDIENGQLLYGWLEGALHASGALPQGQSLDAMIQAFRKSGA</sequence>
<dbReference type="InterPro" id="IPR036704">
    <property type="entry name" value="RraA/RraA-like_sf"/>
</dbReference>
<feature type="binding site" evidence="5">
    <location>
        <begin position="92"/>
        <end position="95"/>
    </location>
    <ligand>
        <name>substrate</name>
    </ligand>
</feature>